<evidence type="ECO:0000256" key="1">
    <source>
        <dbReference type="ARBA" id="ARBA00010759"/>
    </source>
</evidence>
<dbReference type="CDD" id="cd00487">
    <property type="entry name" value="Pep_deformylase"/>
    <property type="match status" value="1"/>
</dbReference>
<reference evidence="9" key="1">
    <citation type="submission" date="2025-08" db="UniProtKB">
        <authorList>
            <consortium name="Ensembl"/>
        </authorList>
    </citation>
    <scope>IDENTIFICATION</scope>
</reference>
<dbReference type="InterPro" id="IPR036821">
    <property type="entry name" value="Peptide_deformylase_sf"/>
</dbReference>
<feature type="region of interest" description="Disordered" evidence="7">
    <location>
        <begin position="1"/>
        <end position="24"/>
    </location>
</feature>
<dbReference type="Ensembl" id="ENSJHYT00000003487.1">
    <property type="protein sequence ID" value="ENSJHYP00000002835.1"/>
    <property type="gene ID" value="ENSJHYG00000002363.1"/>
</dbReference>
<dbReference type="Gene3D" id="3.90.45.10">
    <property type="entry name" value="Peptide deformylase"/>
    <property type="match status" value="1"/>
</dbReference>
<evidence type="ECO:0000256" key="2">
    <source>
        <dbReference type="ARBA" id="ARBA00012175"/>
    </source>
</evidence>
<protein>
    <recommendedName>
        <fullName evidence="2 6">Peptide deformylase</fullName>
        <ecNumber evidence="2 6">3.5.1.88</ecNumber>
    </recommendedName>
</protein>
<evidence type="ECO:0000256" key="6">
    <source>
        <dbReference type="RuleBase" id="RU362111"/>
    </source>
</evidence>
<organism evidence="9 10">
    <name type="scientific">Junco hyemalis</name>
    <name type="common">Dark-eyed junco</name>
    <dbReference type="NCBI Taxonomy" id="40217"/>
    <lineage>
        <taxon>Eukaryota</taxon>
        <taxon>Metazoa</taxon>
        <taxon>Chordata</taxon>
        <taxon>Craniata</taxon>
        <taxon>Vertebrata</taxon>
        <taxon>Euteleostomi</taxon>
        <taxon>Archelosauria</taxon>
        <taxon>Archosauria</taxon>
        <taxon>Dinosauria</taxon>
        <taxon>Saurischia</taxon>
        <taxon>Theropoda</taxon>
        <taxon>Coelurosauria</taxon>
        <taxon>Aves</taxon>
        <taxon>Neognathae</taxon>
        <taxon>Neoaves</taxon>
        <taxon>Telluraves</taxon>
        <taxon>Australaves</taxon>
        <taxon>Passeriformes</taxon>
        <taxon>Passerellidae</taxon>
        <taxon>Junco</taxon>
    </lineage>
</organism>
<sequence length="259" mass="29306">MKFNGVDQTPGSNGGNKKQRKHSNKDNPVKDFFLNIWIWFKETAWVQVVLVVVLVFAIVISIPLIVRAATAVKPDEDVALSYWKGKRKNVNEMFYDTEKVIRSVAKPVENPSSPEMKKLLEEMVQYLKDIRAGVGLAAPQIGIGERFFAVYVDIPGKGIIQYGLINPEVLSTSLRKCCLKYGEGCLSVAEDKEGYVPRYYKIKIKAFDALQGKEVIVTQTGYPAIILQHEFDHLNGILYYDHIDKIDPWKDDPTVQKIA</sequence>
<evidence type="ECO:0000256" key="7">
    <source>
        <dbReference type="SAM" id="MobiDB-lite"/>
    </source>
</evidence>
<reference evidence="9" key="2">
    <citation type="submission" date="2025-09" db="UniProtKB">
        <authorList>
            <consortium name="Ensembl"/>
        </authorList>
    </citation>
    <scope>IDENTIFICATION</scope>
</reference>
<keyword evidence="10" id="KW-1185">Reference proteome</keyword>
<evidence type="ECO:0000256" key="4">
    <source>
        <dbReference type="ARBA" id="ARBA00022801"/>
    </source>
</evidence>
<name>A0A8C5IJJ4_JUNHY</name>
<comment type="similarity">
    <text evidence="1 6">Belongs to the polypeptide deformylase family.</text>
</comment>
<feature type="compositionally biased region" description="Polar residues" evidence="7">
    <location>
        <begin position="1"/>
        <end position="11"/>
    </location>
</feature>
<keyword evidence="3 6" id="KW-0479">Metal-binding</keyword>
<evidence type="ECO:0000313" key="10">
    <source>
        <dbReference type="Proteomes" id="UP000694408"/>
    </source>
</evidence>
<dbReference type="AlphaFoldDB" id="A0A8C5IJJ4"/>
<dbReference type="InterPro" id="IPR023635">
    <property type="entry name" value="Peptide_deformylase"/>
</dbReference>
<evidence type="ECO:0000256" key="3">
    <source>
        <dbReference type="ARBA" id="ARBA00022723"/>
    </source>
</evidence>
<dbReference type="PRINTS" id="PR01576">
    <property type="entry name" value="PDEFORMYLASE"/>
</dbReference>
<evidence type="ECO:0000313" key="9">
    <source>
        <dbReference type="Ensembl" id="ENSJHYP00000002835.1"/>
    </source>
</evidence>
<keyword evidence="8" id="KW-1133">Transmembrane helix</keyword>
<proteinExistence type="inferred from homology"/>
<dbReference type="GO" id="GO:0042586">
    <property type="term" value="F:peptide deformylase activity"/>
    <property type="evidence" value="ECO:0007669"/>
    <property type="project" value="UniProtKB-EC"/>
</dbReference>
<evidence type="ECO:0000256" key="8">
    <source>
        <dbReference type="SAM" id="Phobius"/>
    </source>
</evidence>
<dbReference type="GO" id="GO:0046872">
    <property type="term" value="F:metal ion binding"/>
    <property type="evidence" value="ECO:0007669"/>
    <property type="project" value="UniProtKB-KW"/>
</dbReference>
<keyword evidence="5 6" id="KW-0648">Protein biosynthesis</keyword>
<comment type="function">
    <text evidence="6">Removes the formyl group from the N-terminal Met of newly synthesized proteins.</text>
</comment>
<dbReference type="Pfam" id="PF01327">
    <property type="entry name" value="Pep_deformylase"/>
    <property type="match status" value="1"/>
</dbReference>
<dbReference type="PANTHER" id="PTHR10458:SF8">
    <property type="entry name" value="PEPTIDE DEFORMYLASE 2"/>
    <property type="match status" value="1"/>
</dbReference>
<dbReference type="Proteomes" id="UP000694408">
    <property type="component" value="Unplaced"/>
</dbReference>
<dbReference type="NCBIfam" id="TIGR00079">
    <property type="entry name" value="pept_deformyl"/>
    <property type="match status" value="1"/>
</dbReference>
<feature type="transmembrane region" description="Helical" evidence="8">
    <location>
        <begin position="44"/>
        <end position="66"/>
    </location>
</feature>
<keyword evidence="8" id="KW-0472">Membrane</keyword>
<keyword evidence="4 6" id="KW-0378">Hydrolase</keyword>
<dbReference type="SUPFAM" id="SSF56420">
    <property type="entry name" value="Peptide deformylase"/>
    <property type="match status" value="1"/>
</dbReference>
<evidence type="ECO:0000256" key="5">
    <source>
        <dbReference type="ARBA" id="ARBA00022917"/>
    </source>
</evidence>
<dbReference type="GO" id="GO:0006412">
    <property type="term" value="P:translation"/>
    <property type="evidence" value="ECO:0007669"/>
    <property type="project" value="UniProtKB-KW"/>
</dbReference>
<dbReference type="PANTHER" id="PTHR10458">
    <property type="entry name" value="PEPTIDE DEFORMYLASE"/>
    <property type="match status" value="1"/>
</dbReference>
<keyword evidence="8" id="KW-0812">Transmembrane</keyword>
<dbReference type="HAMAP" id="MF_00163">
    <property type="entry name" value="Pep_deformylase"/>
    <property type="match status" value="1"/>
</dbReference>
<dbReference type="EC" id="3.5.1.88" evidence="2 6"/>
<accession>A0A8C5IJJ4</accession>
<comment type="catalytic activity">
    <reaction evidence="6">
        <text>N-terminal N-formyl-L-methionyl-[peptide] + H2O = N-terminal L-methionyl-[peptide] + formate</text>
        <dbReference type="Rhea" id="RHEA:24420"/>
        <dbReference type="Rhea" id="RHEA-COMP:10639"/>
        <dbReference type="Rhea" id="RHEA-COMP:10640"/>
        <dbReference type="ChEBI" id="CHEBI:15377"/>
        <dbReference type="ChEBI" id="CHEBI:15740"/>
        <dbReference type="ChEBI" id="CHEBI:49298"/>
        <dbReference type="ChEBI" id="CHEBI:64731"/>
        <dbReference type="EC" id="3.5.1.88"/>
    </reaction>
</comment>